<keyword evidence="1" id="KW-1133">Transmembrane helix</keyword>
<sequence>MFFVRQGPLWFRMTTGVLVAWGLIGCFMCLQQVRLGADAMGHATTYDRALYAALPGWYDPLFAVVVLTGLIGAVLLFMRRASARPFLIASLVAMIVQFGWLFASTDIVAHKGASETLVFPIVIVAVAAFTLWLVGHARQKGWAV</sequence>
<feature type="transmembrane region" description="Helical" evidence="1">
    <location>
        <begin position="85"/>
        <end position="105"/>
    </location>
</feature>
<evidence type="ECO:0000256" key="1">
    <source>
        <dbReference type="SAM" id="Phobius"/>
    </source>
</evidence>
<organism evidence="2 3">
    <name type="scientific">Sphingomonas aurantiaca</name>
    <dbReference type="NCBI Taxonomy" id="185949"/>
    <lineage>
        <taxon>Bacteria</taxon>
        <taxon>Pseudomonadati</taxon>
        <taxon>Pseudomonadota</taxon>
        <taxon>Alphaproteobacteria</taxon>
        <taxon>Sphingomonadales</taxon>
        <taxon>Sphingomonadaceae</taxon>
        <taxon>Sphingomonas</taxon>
    </lineage>
</organism>
<keyword evidence="1" id="KW-0472">Membrane</keyword>
<dbReference type="AlphaFoldDB" id="A0A2T5GNR2"/>
<dbReference type="EMBL" id="QAOG01000002">
    <property type="protein sequence ID" value="PTQ60951.1"/>
    <property type="molecule type" value="Genomic_DNA"/>
</dbReference>
<dbReference type="RefSeq" id="WP_244185191.1">
    <property type="nucleotide sequence ID" value="NZ_QAOG01000002.1"/>
</dbReference>
<evidence type="ECO:0000313" key="3">
    <source>
        <dbReference type="Proteomes" id="UP000244189"/>
    </source>
</evidence>
<gene>
    <name evidence="2" type="ORF">C8J26_1267</name>
</gene>
<reference evidence="2 3" key="1">
    <citation type="submission" date="2018-04" db="EMBL/GenBank/DDBJ databases">
        <title>Genomic Encyclopedia of Type Strains, Phase III (KMG-III): the genomes of soil and plant-associated and newly described type strains.</title>
        <authorList>
            <person name="Whitman W."/>
        </authorList>
    </citation>
    <scope>NUCLEOTIDE SEQUENCE [LARGE SCALE GENOMIC DNA]</scope>
    <source>
        <strain evidence="2 3">MA101b</strain>
    </source>
</reference>
<keyword evidence="3" id="KW-1185">Reference proteome</keyword>
<evidence type="ECO:0000313" key="2">
    <source>
        <dbReference type="EMBL" id="PTQ60951.1"/>
    </source>
</evidence>
<keyword evidence="1" id="KW-0812">Transmembrane</keyword>
<name>A0A2T5GNR2_9SPHN</name>
<protein>
    <recommendedName>
        <fullName evidence="4">Sugar transporter</fullName>
    </recommendedName>
</protein>
<feature type="transmembrane region" description="Helical" evidence="1">
    <location>
        <begin position="60"/>
        <end position="78"/>
    </location>
</feature>
<comment type="caution">
    <text evidence="2">The sequence shown here is derived from an EMBL/GenBank/DDBJ whole genome shotgun (WGS) entry which is preliminary data.</text>
</comment>
<dbReference type="Proteomes" id="UP000244189">
    <property type="component" value="Unassembled WGS sequence"/>
</dbReference>
<feature type="transmembrane region" description="Helical" evidence="1">
    <location>
        <begin position="117"/>
        <end position="135"/>
    </location>
</feature>
<proteinExistence type="predicted"/>
<evidence type="ECO:0008006" key="4">
    <source>
        <dbReference type="Google" id="ProtNLM"/>
    </source>
</evidence>
<accession>A0A2T5GNR2</accession>
<dbReference type="PROSITE" id="PS51257">
    <property type="entry name" value="PROKAR_LIPOPROTEIN"/>
    <property type="match status" value="1"/>
</dbReference>